<dbReference type="STRING" id="244447.ENSCSEP00000015099"/>
<dbReference type="Gene3D" id="3.40.640.10">
    <property type="entry name" value="Type I PLP-dependent aspartate aminotransferase-like (Major domain)"/>
    <property type="match status" value="1"/>
</dbReference>
<keyword evidence="4" id="KW-0808">Transferase</keyword>
<evidence type="ECO:0000256" key="6">
    <source>
        <dbReference type="ARBA" id="ARBA00025708"/>
    </source>
</evidence>
<dbReference type="GO" id="GO:0030170">
    <property type="term" value="F:pyridoxal phosphate binding"/>
    <property type="evidence" value="ECO:0007669"/>
    <property type="project" value="InterPro"/>
</dbReference>
<evidence type="ECO:0000256" key="4">
    <source>
        <dbReference type="ARBA" id="ARBA00022679"/>
    </source>
</evidence>
<dbReference type="CDD" id="cd00609">
    <property type="entry name" value="AAT_like"/>
    <property type="match status" value="1"/>
</dbReference>
<sequence>VSRSASLNSPARLGSMLSWRRRVSLPAPGRHKGRIPEWHTETRTDIRTVVQHAVGAGPPHTTCCDETDTGAVDAQPPELRAMSRAPQSGSKDLAPVGECKRCPLLLCGLGGPTMFIKGPFKTVIDVSSGNLHSAGIKPLTFVRQVFAACLYPQLIKSNKLPADVKQRAQALLEECAGGSVGSYTPTRGIPEVIHRISQFITWRDKGAASNPENIYLTPGSQWNILKILVNRLASPGTGILTPVPCYSTSILSMNLLGAILVPYYLDEENGWELHVQELHRALASAKGVCNPRAVYIINPGNPVGQVQSKKSMQEVIQFVYEKRLILLADEVYQDSIYTGNSTFYSYRKVLSEMGPPFSDTVELASFHSVSKGFIGECGLRCGYVELVNLDPSLKDYIYKLFSKDSCAPVLGQIAMDLMTNPPQPGDPSYSLYEAVSTETLPCVSHHPVNGGAFLFPKIDLPTKAVQKAKVVKLNKHQQPDTFYCYRLLEETGVYACPGSEYGQAAGSHHIRVCTLISRDVMEELLTRLSKHNLSLAHLRALEYSLLVSH</sequence>
<keyword evidence="12" id="KW-1185">Reference proteome</keyword>
<dbReference type="Proteomes" id="UP000265120">
    <property type="component" value="Chromosome 20"/>
</dbReference>
<evidence type="ECO:0000256" key="8">
    <source>
        <dbReference type="ARBA" id="ARBA00026106"/>
    </source>
</evidence>
<keyword evidence="5" id="KW-0663">Pyridoxal phosphate</keyword>
<evidence type="ECO:0000313" key="11">
    <source>
        <dbReference type="Ensembl" id="ENSCSEP00000015099.1"/>
    </source>
</evidence>
<dbReference type="Pfam" id="PF00155">
    <property type="entry name" value="Aminotran_1_2"/>
    <property type="match status" value="1"/>
</dbReference>
<dbReference type="PANTHER" id="PTHR11751:SF469">
    <property type="entry name" value="ALANINE TRANSAMINASE"/>
    <property type="match status" value="1"/>
</dbReference>
<dbReference type="FunFam" id="1.10.287.1970:FF:000001">
    <property type="entry name" value="Alanine aminotransferase 2"/>
    <property type="match status" value="1"/>
</dbReference>
<dbReference type="InterPro" id="IPR015421">
    <property type="entry name" value="PyrdxlP-dep_Trfase_major"/>
</dbReference>
<dbReference type="InterPro" id="IPR045088">
    <property type="entry name" value="ALAT1/2-like"/>
</dbReference>
<dbReference type="InParanoid" id="A0A3P8VLD1"/>
<dbReference type="GO" id="GO:0042853">
    <property type="term" value="P:L-alanine catabolic process"/>
    <property type="evidence" value="ECO:0007669"/>
    <property type="project" value="UniProtKB-UniPathway"/>
</dbReference>
<protein>
    <recommendedName>
        <fullName evidence="8">alanine transaminase</fullName>
        <ecNumber evidence="8">2.6.1.2</ecNumber>
    </recommendedName>
</protein>
<evidence type="ECO:0000256" key="9">
    <source>
        <dbReference type="ARBA" id="ARBA00047412"/>
    </source>
</evidence>
<reference evidence="11" key="2">
    <citation type="submission" date="2025-08" db="UniProtKB">
        <authorList>
            <consortium name="Ensembl"/>
        </authorList>
    </citation>
    <scope>IDENTIFICATION</scope>
</reference>
<dbReference type="UniPathway" id="UPA00528">
    <property type="reaction ID" value="UER00586"/>
</dbReference>
<dbReference type="GeneTree" id="ENSGT00940000155265"/>
<reference evidence="11 12" key="1">
    <citation type="journal article" date="2014" name="Nat. Genet.">
        <title>Whole-genome sequence of a flatfish provides insights into ZW sex chromosome evolution and adaptation to a benthic lifestyle.</title>
        <authorList>
            <person name="Chen S."/>
            <person name="Zhang G."/>
            <person name="Shao C."/>
            <person name="Huang Q."/>
            <person name="Liu G."/>
            <person name="Zhang P."/>
            <person name="Song W."/>
            <person name="An N."/>
            <person name="Chalopin D."/>
            <person name="Volff J.N."/>
            <person name="Hong Y."/>
            <person name="Li Q."/>
            <person name="Sha Z."/>
            <person name="Zhou H."/>
            <person name="Xie M."/>
            <person name="Yu Q."/>
            <person name="Liu Y."/>
            <person name="Xiang H."/>
            <person name="Wang N."/>
            <person name="Wu K."/>
            <person name="Yang C."/>
            <person name="Zhou Q."/>
            <person name="Liao X."/>
            <person name="Yang L."/>
            <person name="Hu Q."/>
            <person name="Zhang J."/>
            <person name="Meng L."/>
            <person name="Jin L."/>
            <person name="Tian Y."/>
            <person name="Lian J."/>
            <person name="Yang J."/>
            <person name="Miao G."/>
            <person name="Liu S."/>
            <person name="Liang Z."/>
            <person name="Yan F."/>
            <person name="Li Y."/>
            <person name="Sun B."/>
            <person name="Zhang H."/>
            <person name="Zhang J."/>
            <person name="Zhu Y."/>
            <person name="Du M."/>
            <person name="Zhao Y."/>
            <person name="Schartl M."/>
            <person name="Tang Q."/>
            <person name="Wang J."/>
        </authorList>
    </citation>
    <scope>NUCLEOTIDE SEQUENCE</scope>
</reference>
<comment type="subunit">
    <text evidence="2">Homodimer.</text>
</comment>
<evidence type="ECO:0000256" key="3">
    <source>
        <dbReference type="ARBA" id="ARBA00022576"/>
    </source>
</evidence>
<evidence type="ECO:0000259" key="10">
    <source>
        <dbReference type="Pfam" id="PF00155"/>
    </source>
</evidence>
<evidence type="ECO:0000313" key="12">
    <source>
        <dbReference type="Proteomes" id="UP000265120"/>
    </source>
</evidence>
<dbReference type="InterPro" id="IPR015422">
    <property type="entry name" value="PyrdxlP-dep_Trfase_small"/>
</dbReference>
<organism evidence="11 12">
    <name type="scientific">Cynoglossus semilaevis</name>
    <name type="common">Tongue sole</name>
    <dbReference type="NCBI Taxonomy" id="244447"/>
    <lineage>
        <taxon>Eukaryota</taxon>
        <taxon>Metazoa</taxon>
        <taxon>Chordata</taxon>
        <taxon>Craniata</taxon>
        <taxon>Vertebrata</taxon>
        <taxon>Euteleostomi</taxon>
        <taxon>Actinopterygii</taxon>
        <taxon>Neopterygii</taxon>
        <taxon>Teleostei</taxon>
        <taxon>Neoteleostei</taxon>
        <taxon>Acanthomorphata</taxon>
        <taxon>Carangaria</taxon>
        <taxon>Pleuronectiformes</taxon>
        <taxon>Pleuronectoidei</taxon>
        <taxon>Cynoglossidae</taxon>
        <taxon>Cynoglossinae</taxon>
        <taxon>Cynoglossus</taxon>
    </lineage>
</organism>
<reference evidence="11" key="3">
    <citation type="submission" date="2025-09" db="UniProtKB">
        <authorList>
            <consortium name="Ensembl"/>
        </authorList>
    </citation>
    <scope>IDENTIFICATION</scope>
</reference>
<evidence type="ECO:0000256" key="1">
    <source>
        <dbReference type="ARBA" id="ARBA00001933"/>
    </source>
</evidence>
<dbReference type="InterPro" id="IPR015424">
    <property type="entry name" value="PyrdxlP-dep_Trfase"/>
</dbReference>
<evidence type="ECO:0000256" key="7">
    <source>
        <dbReference type="ARBA" id="ARBA00025785"/>
    </source>
</evidence>
<comment type="catalytic activity">
    <reaction evidence="9">
        <text>L-alanine + 2-oxoglutarate = pyruvate + L-glutamate</text>
        <dbReference type="Rhea" id="RHEA:19453"/>
        <dbReference type="ChEBI" id="CHEBI:15361"/>
        <dbReference type="ChEBI" id="CHEBI:16810"/>
        <dbReference type="ChEBI" id="CHEBI:29985"/>
        <dbReference type="ChEBI" id="CHEBI:57972"/>
        <dbReference type="EC" id="2.6.1.2"/>
    </reaction>
</comment>
<dbReference type="EC" id="2.6.1.2" evidence="8"/>
<accession>A0A3P8VLD1</accession>
<dbReference type="AlphaFoldDB" id="A0A3P8VLD1"/>
<comment type="cofactor">
    <cofactor evidence="1">
        <name>pyridoxal 5'-phosphate</name>
        <dbReference type="ChEBI" id="CHEBI:597326"/>
    </cofactor>
</comment>
<dbReference type="Gene3D" id="3.90.1150.10">
    <property type="entry name" value="Aspartate Aminotransferase, domain 1"/>
    <property type="match status" value="1"/>
</dbReference>
<dbReference type="Gene3D" id="1.10.287.1970">
    <property type="match status" value="1"/>
</dbReference>
<dbReference type="FunFam" id="3.40.640.10:FF:000129">
    <property type="entry name" value="Alanine aminotransferase 2"/>
    <property type="match status" value="1"/>
</dbReference>
<keyword evidence="3" id="KW-0032">Aminotransferase</keyword>
<evidence type="ECO:0000256" key="5">
    <source>
        <dbReference type="ARBA" id="ARBA00022898"/>
    </source>
</evidence>
<proteinExistence type="inferred from homology"/>
<name>A0A3P8VLD1_CYNSE</name>
<feature type="domain" description="Aminotransferase class I/classII large" evidence="10">
    <location>
        <begin position="164"/>
        <end position="386"/>
    </location>
</feature>
<comment type="similarity">
    <text evidence="7">Belongs to the class-I pyridoxal-phosphate-dependent aminotransferase family. Alanine aminotransferase subfamily.</text>
</comment>
<dbReference type="SUPFAM" id="SSF53383">
    <property type="entry name" value="PLP-dependent transferases"/>
    <property type="match status" value="1"/>
</dbReference>
<evidence type="ECO:0000256" key="2">
    <source>
        <dbReference type="ARBA" id="ARBA00011738"/>
    </source>
</evidence>
<dbReference type="Ensembl" id="ENSCSET00000015281.1">
    <property type="protein sequence ID" value="ENSCSEP00000015099.1"/>
    <property type="gene ID" value="ENSCSEG00000009626.1"/>
</dbReference>
<comment type="pathway">
    <text evidence="6">Amino-acid degradation; L-alanine degradation via transaminase pathway; pyruvate from L-alanine: step 1/1.</text>
</comment>
<dbReference type="PANTHER" id="PTHR11751">
    <property type="entry name" value="ALANINE AMINOTRANSFERASE"/>
    <property type="match status" value="1"/>
</dbReference>
<dbReference type="GO" id="GO:0004021">
    <property type="term" value="F:L-alanine:2-oxoglutarate aminotransferase activity"/>
    <property type="evidence" value="ECO:0007669"/>
    <property type="project" value="UniProtKB-EC"/>
</dbReference>
<dbReference type="InterPro" id="IPR004839">
    <property type="entry name" value="Aminotransferase_I/II_large"/>
</dbReference>